<dbReference type="EMBL" id="BK015355">
    <property type="protein sequence ID" value="DAE02884.1"/>
    <property type="molecule type" value="Genomic_DNA"/>
</dbReference>
<proteinExistence type="predicted"/>
<dbReference type="Pfam" id="PF23899">
    <property type="entry name" value="SU10_portal"/>
    <property type="match status" value="1"/>
</dbReference>
<sequence>MGTKTDVRARLHRIILSEMSHCIGKSGGQLSHARDELKKKYLGYGYTGDDKRAEHGYSTYVDRTVMEAVEWAKPSLFRIFTTTDDIIRFEPKTPEQEQAAADATLYVNNVIFGREMFRLVHDVLADGLYQRVGWCIAHCPVEKETRLLEYEGLTEQEAMALIMDPAMGITEDGDNLEVEEVVGQPLHLYNLRIRRIEDRRSIRLDAIPSERVVISSDAPDVEHARFVAHWELKSRSDLIREGHSQEEVDDLPVYDTEDDAPETITGREINAEDTADADELARESRLYQVWEAWTDCDINGDGLAEKVKVTYVGGEDTARILDWEEWPLYRAPLFAACSVPMPHQAIGLCLADLVSDLQDVKTEMTRQLLDSLVLANQGEVVANEGESGSIDYDSLLSRGAGGIIRCRGDATITPLSINTSAQEALGGLTAVESVVERRTGITARTQALKADALQNTATGASIQEEAVNQRLELVARVYAETFFRPLGRYVLHLLHRYQDREVQVQLKGRFMSFDPRKWDPDMDISVAVGLGTGSKSKQLAAFQQILQIQQAFISQLGASSPVRLSHVIYTCHKLCEAAGLQAPERFFGTEEDARAAEQQIIENQKNKGQMDPLTAARVQTEQVKAQTARQKAALDLQIQQAKLQQETQSRAVKAQNDAAIAQQKLQANTQLKAQELQAEKELDAMKLAMGGTAPALTNIRQQVI</sequence>
<organism evidence="1">
    <name type="scientific">Siphoviridae sp. ct8Hx23</name>
    <dbReference type="NCBI Taxonomy" id="2825360"/>
    <lineage>
        <taxon>Viruses</taxon>
        <taxon>Duplodnaviria</taxon>
        <taxon>Heunggongvirae</taxon>
        <taxon>Uroviricota</taxon>
        <taxon>Caudoviricetes</taxon>
    </lineage>
</organism>
<name>A0A8S5P9K4_9CAUD</name>
<reference evidence="1" key="1">
    <citation type="journal article" date="2021" name="Proc. Natl. Acad. Sci. U.S.A.">
        <title>A Catalog of Tens of Thousands of Viruses from Human Metagenomes Reveals Hidden Associations with Chronic Diseases.</title>
        <authorList>
            <person name="Tisza M.J."/>
            <person name="Buck C.B."/>
        </authorList>
    </citation>
    <scope>NUCLEOTIDE SEQUENCE</scope>
    <source>
        <strain evidence="1">Ct8Hx23</strain>
    </source>
</reference>
<protein>
    <submittedName>
        <fullName evidence="1">Head to tail connecting protein</fullName>
    </submittedName>
</protein>
<evidence type="ECO:0000313" key="1">
    <source>
        <dbReference type="EMBL" id="DAE02884.1"/>
    </source>
</evidence>
<accession>A0A8S5P9K4</accession>
<dbReference type="InterPro" id="IPR056909">
    <property type="entry name" value="SU10_portal"/>
</dbReference>